<comment type="caution">
    <text evidence="9">The sequence shown here is derived from an EMBL/GenBank/DDBJ whole genome shotgun (WGS) entry which is preliminary data.</text>
</comment>
<feature type="transmembrane region" description="Helical" evidence="8">
    <location>
        <begin position="35"/>
        <end position="55"/>
    </location>
</feature>
<protein>
    <recommendedName>
        <fullName evidence="8">L-lactate permease</fullName>
    </recommendedName>
</protein>
<feature type="transmembrane region" description="Helical" evidence="8">
    <location>
        <begin position="103"/>
        <end position="122"/>
    </location>
</feature>
<evidence type="ECO:0000256" key="2">
    <source>
        <dbReference type="ARBA" id="ARBA00010100"/>
    </source>
</evidence>
<evidence type="ECO:0000256" key="6">
    <source>
        <dbReference type="ARBA" id="ARBA00022989"/>
    </source>
</evidence>
<keyword evidence="7 8" id="KW-0472">Membrane</keyword>
<keyword evidence="3 8" id="KW-0813">Transport</keyword>
<sequence length="540" mass="56884">MTNLQLFTTLVPILAVFVLLVLLRLPATRAMPLSLVITAAFAFYVWQVPAVQLAASVLEGWVIAFTILMIVFGAILLLNTLTALGAIKVICAGFARISPDHRVQVIIIAWLFGAFLEGASGFGTPAAIGAPLLVALGFPPMAAVVMALLGDSAPVSFGAVGTPVVVGLGQGMQGATPEQLQLIAASALTLDVFIASWLPLLMVSLLTRFFGANRSWREGLVLWRFALLSGVAFTLPAFVVLQLLGPEFPSLLGSLIGLVLVVTAAKRGWLLPKTVWRLPEPAQELPANSEADSLSQSKPAMSLLKAWFPYLLVAGVLVLTRLDALPFKAMLQAVAIEFTGLLGTSISARITPLYLPGTVFVLVAAAIALAYRLPLAQTRAVWVASFGRLLPTSIALGTSVPMVRIFLNSDVNHAGLAAMPKALGQVAAETFASQWPLVAPFIGALGSFIAGSSTFSNMMFARLQQDAAQAASLPEHWVLALQMLGANAGNMVCVLNVVAAVSVVKLVGREGEVIRFTLIPALVYCIAVASTGYLLLTLGL</sequence>
<evidence type="ECO:0000256" key="5">
    <source>
        <dbReference type="ARBA" id="ARBA00022692"/>
    </source>
</evidence>
<dbReference type="PANTHER" id="PTHR30003:SF0">
    <property type="entry name" value="GLYCOLATE PERMEASE GLCA-RELATED"/>
    <property type="match status" value="1"/>
</dbReference>
<dbReference type="RefSeq" id="WP_378120186.1">
    <property type="nucleotide sequence ID" value="NZ_JBHRTF010000006.1"/>
</dbReference>
<evidence type="ECO:0000256" key="1">
    <source>
        <dbReference type="ARBA" id="ARBA00004651"/>
    </source>
</evidence>
<dbReference type="EMBL" id="JBHRTF010000006">
    <property type="protein sequence ID" value="MFC3116663.1"/>
    <property type="molecule type" value="Genomic_DNA"/>
</dbReference>
<keyword evidence="6 8" id="KW-1133">Transmembrane helix</keyword>
<feature type="transmembrane region" description="Helical" evidence="8">
    <location>
        <begin position="6"/>
        <end position="23"/>
    </location>
</feature>
<feature type="transmembrane region" description="Helical" evidence="8">
    <location>
        <begin position="477"/>
        <end position="501"/>
    </location>
</feature>
<feature type="transmembrane region" description="Helical" evidence="8">
    <location>
        <begin position="437"/>
        <end position="456"/>
    </location>
</feature>
<feature type="transmembrane region" description="Helical" evidence="8">
    <location>
        <begin position="513"/>
        <end position="536"/>
    </location>
</feature>
<dbReference type="Pfam" id="PF02652">
    <property type="entry name" value="Lactate_perm"/>
    <property type="match status" value="1"/>
</dbReference>
<feature type="transmembrane region" description="Helical" evidence="8">
    <location>
        <begin position="182"/>
        <end position="202"/>
    </location>
</feature>
<keyword evidence="10" id="KW-1185">Reference proteome</keyword>
<evidence type="ECO:0000313" key="9">
    <source>
        <dbReference type="EMBL" id="MFC3116663.1"/>
    </source>
</evidence>
<feature type="transmembrane region" description="Helical" evidence="8">
    <location>
        <begin position="128"/>
        <end position="149"/>
    </location>
</feature>
<dbReference type="NCBIfam" id="TIGR00795">
    <property type="entry name" value="lctP"/>
    <property type="match status" value="1"/>
</dbReference>
<feature type="transmembrane region" description="Helical" evidence="8">
    <location>
        <begin position="61"/>
        <end position="91"/>
    </location>
</feature>
<dbReference type="Proteomes" id="UP001595555">
    <property type="component" value="Unassembled WGS sequence"/>
</dbReference>
<reference evidence="10" key="1">
    <citation type="journal article" date="2019" name="Int. J. Syst. Evol. Microbiol.">
        <title>The Global Catalogue of Microorganisms (GCM) 10K type strain sequencing project: providing services to taxonomists for standard genome sequencing and annotation.</title>
        <authorList>
            <consortium name="The Broad Institute Genomics Platform"/>
            <consortium name="The Broad Institute Genome Sequencing Center for Infectious Disease"/>
            <person name="Wu L."/>
            <person name="Ma J."/>
        </authorList>
    </citation>
    <scope>NUCLEOTIDE SEQUENCE [LARGE SCALE GENOMIC DNA]</scope>
    <source>
        <strain evidence="10">KCTC 52237</strain>
    </source>
</reference>
<keyword evidence="8" id="KW-0997">Cell inner membrane</keyword>
<evidence type="ECO:0000313" key="10">
    <source>
        <dbReference type="Proteomes" id="UP001595555"/>
    </source>
</evidence>
<feature type="transmembrane region" description="Helical" evidence="8">
    <location>
        <begin position="386"/>
        <end position="407"/>
    </location>
</feature>
<evidence type="ECO:0000256" key="7">
    <source>
        <dbReference type="ARBA" id="ARBA00023136"/>
    </source>
</evidence>
<keyword evidence="4" id="KW-1003">Cell membrane</keyword>
<keyword evidence="5 8" id="KW-0812">Transmembrane</keyword>
<proteinExistence type="inferred from homology"/>
<name>A0ABV7FLE1_9GAMM</name>
<dbReference type="InterPro" id="IPR003804">
    <property type="entry name" value="Lactate_perm"/>
</dbReference>
<accession>A0ABV7FLE1</accession>
<evidence type="ECO:0000256" key="3">
    <source>
        <dbReference type="ARBA" id="ARBA00022448"/>
    </source>
</evidence>
<comment type="function">
    <text evidence="8">Uptake of L-lactate across the membrane. Can also transport D-lactate and glycolate.</text>
</comment>
<dbReference type="PANTHER" id="PTHR30003">
    <property type="entry name" value="L-LACTATE PERMEASE"/>
    <property type="match status" value="1"/>
</dbReference>
<feature type="transmembrane region" description="Helical" evidence="8">
    <location>
        <begin position="251"/>
        <end position="269"/>
    </location>
</feature>
<evidence type="ECO:0000256" key="8">
    <source>
        <dbReference type="RuleBase" id="RU365092"/>
    </source>
</evidence>
<feature type="transmembrane region" description="Helical" evidence="8">
    <location>
        <begin position="222"/>
        <end position="244"/>
    </location>
</feature>
<comment type="similarity">
    <text evidence="2 8">Belongs to the lactate permease family.</text>
</comment>
<feature type="transmembrane region" description="Helical" evidence="8">
    <location>
        <begin position="354"/>
        <end position="374"/>
    </location>
</feature>
<evidence type="ECO:0000256" key="4">
    <source>
        <dbReference type="ARBA" id="ARBA00022475"/>
    </source>
</evidence>
<comment type="subcellular location">
    <subcellularLocation>
        <location evidence="8">Cell inner membrane</location>
        <topology evidence="8">Multi-pass membrane protein</topology>
    </subcellularLocation>
    <subcellularLocation>
        <location evidence="1">Cell membrane</location>
        <topology evidence="1">Multi-pass membrane protein</topology>
    </subcellularLocation>
</comment>
<gene>
    <name evidence="9" type="ORF">ACFODX_13910</name>
</gene>
<feature type="transmembrane region" description="Helical" evidence="8">
    <location>
        <begin position="304"/>
        <end position="322"/>
    </location>
</feature>
<organism evidence="9 10">
    <name type="scientific">Cellvibrio fontiphilus</name>
    <dbReference type="NCBI Taxonomy" id="1815559"/>
    <lineage>
        <taxon>Bacteria</taxon>
        <taxon>Pseudomonadati</taxon>
        <taxon>Pseudomonadota</taxon>
        <taxon>Gammaproteobacteria</taxon>
        <taxon>Cellvibrionales</taxon>
        <taxon>Cellvibrionaceae</taxon>
        <taxon>Cellvibrio</taxon>
    </lineage>
</organism>